<dbReference type="GO" id="GO:0016020">
    <property type="term" value="C:membrane"/>
    <property type="evidence" value="ECO:0007669"/>
    <property type="project" value="UniProtKB-SubCell"/>
</dbReference>
<dbReference type="PATRIC" id="fig|106592.7.peg.6133"/>
<keyword evidence="4 5" id="KW-0472">Membrane</keyword>
<evidence type="ECO:0000256" key="3">
    <source>
        <dbReference type="ARBA" id="ARBA00022989"/>
    </source>
</evidence>
<protein>
    <submittedName>
        <fullName evidence="6">DoxX family protein</fullName>
    </submittedName>
</protein>
<comment type="caution">
    <text evidence="6">The sequence shown here is derived from an EMBL/GenBank/DDBJ whole genome shotgun (WGS) entry which is preliminary data.</text>
</comment>
<reference evidence="7" key="1">
    <citation type="submission" date="2015-07" db="EMBL/GenBank/DDBJ databases">
        <title>Whole genome sequence of an Ensifer adhaerens strain isolated from a cave pool in the Wind Cave National Park.</title>
        <authorList>
            <person name="Eng W.W.H."/>
            <person name="Gan H.M."/>
            <person name="Barton H.A."/>
            <person name="Savka M.A."/>
        </authorList>
    </citation>
    <scope>NUCLEOTIDE SEQUENCE [LARGE SCALE GENOMIC DNA]</scope>
    <source>
        <strain evidence="7">SD006</strain>
    </source>
</reference>
<dbReference type="OrthoDB" id="3576439at2"/>
<dbReference type="Proteomes" id="UP000037425">
    <property type="component" value="Unassembled WGS sequence"/>
</dbReference>
<dbReference type="Pfam" id="PF13564">
    <property type="entry name" value="DoxX_2"/>
    <property type="match status" value="1"/>
</dbReference>
<feature type="transmembrane region" description="Helical" evidence="5">
    <location>
        <begin position="25"/>
        <end position="49"/>
    </location>
</feature>
<sequence>MANTSPSSRVALSKTVTAVSWTLRILAAAAFLAAGGAKLAGVPMMVAIFDQIGAGQWFRIPTGIVEVAGGIALLISASAAFGALTLAVTMVFAILTHLFVIGGSSVPAIVLLLITGTVAWLHRGRFAGLVDTLR</sequence>
<keyword evidence="3 5" id="KW-1133">Transmembrane helix</keyword>
<dbReference type="AlphaFoldDB" id="A0A0L8BE88"/>
<dbReference type="InterPro" id="IPR032808">
    <property type="entry name" value="DoxX"/>
</dbReference>
<comment type="subcellular location">
    <subcellularLocation>
        <location evidence="1">Membrane</location>
        <topology evidence="1">Multi-pass membrane protein</topology>
    </subcellularLocation>
</comment>
<dbReference type="RefSeq" id="WP_053253082.1">
    <property type="nucleotide sequence ID" value="NZ_LGAP01000047.1"/>
</dbReference>
<evidence type="ECO:0000256" key="1">
    <source>
        <dbReference type="ARBA" id="ARBA00004141"/>
    </source>
</evidence>
<keyword evidence="2 5" id="KW-0812">Transmembrane</keyword>
<organism evidence="6 7">
    <name type="scientific">Ensifer adhaerens</name>
    <name type="common">Sinorhizobium morelense</name>
    <dbReference type="NCBI Taxonomy" id="106592"/>
    <lineage>
        <taxon>Bacteria</taxon>
        <taxon>Pseudomonadati</taxon>
        <taxon>Pseudomonadota</taxon>
        <taxon>Alphaproteobacteria</taxon>
        <taxon>Hyphomicrobiales</taxon>
        <taxon>Rhizobiaceae</taxon>
        <taxon>Sinorhizobium/Ensifer group</taxon>
        <taxon>Ensifer</taxon>
    </lineage>
</organism>
<evidence type="ECO:0000256" key="2">
    <source>
        <dbReference type="ARBA" id="ARBA00022692"/>
    </source>
</evidence>
<evidence type="ECO:0000256" key="4">
    <source>
        <dbReference type="ARBA" id="ARBA00023136"/>
    </source>
</evidence>
<proteinExistence type="predicted"/>
<name>A0A0L8BE88_ENSAD</name>
<evidence type="ECO:0000313" key="6">
    <source>
        <dbReference type="EMBL" id="KOF12879.1"/>
    </source>
</evidence>
<evidence type="ECO:0000256" key="5">
    <source>
        <dbReference type="SAM" id="Phobius"/>
    </source>
</evidence>
<feature type="transmembrane region" description="Helical" evidence="5">
    <location>
        <begin position="101"/>
        <end position="121"/>
    </location>
</feature>
<feature type="transmembrane region" description="Helical" evidence="5">
    <location>
        <begin position="70"/>
        <end position="95"/>
    </location>
</feature>
<accession>A0A0L8BE88</accession>
<gene>
    <name evidence="6" type="ORF">AC244_33235</name>
</gene>
<dbReference type="EMBL" id="LGAP01000047">
    <property type="protein sequence ID" value="KOF12879.1"/>
    <property type="molecule type" value="Genomic_DNA"/>
</dbReference>
<evidence type="ECO:0000313" key="7">
    <source>
        <dbReference type="Proteomes" id="UP000037425"/>
    </source>
</evidence>